<feature type="site" description="Important for catalytic activity" evidence="15">
    <location>
        <position position="290"/>
    </location>
</feature>
<dbReference type="AlphaFoldDB" id="A8IM78"/>
<reference evidence="18 19" key="6">
    <citation type="journal article" date="2011" name="Appl. Environ. Microbiol.">
        <title>Involvement of the azorhizobial chromosome partition gene (parA) in the onset of bacteroid differentiation during Sesbania rostrata stem nodule development.</title>
        <authorList>
            <person name="Liu CT."/>
            <person name="Lee KB."/>
            <person name="Wang YS."/>
            <person name="Peng MH."/>
            <person name="Lee KT."/>
            <person name="Suzuki S."/>
            <person name="Suzuki T."/>
            <person name="Oyaizu H."/>
        </authorList>
    </citation>
    <scope>NUCLEOTIDE SEQUENCE [LARGE SCALE GENOMIC DNA]</scope>
    <source>
        <strain evidence="19">ATCC 43989 / DSM 5975 / JCM 20966 / LMG 6465 / NBRC 14845 / NCIMB 13405 / ORS 571</strain>
    </source>
</reference>
<dbReference type="InterPro" id="IPR005474">
    <property type="entry name" value="Transketolase_N"/>
</dbReference>
<comment type="cofactor">
    <cofactor evidence="16">
        <name>Mg(2+)</name>
        <dbReference type="ChEBI" id="CHEBI:18420"/>
    </cofactor>
    <cofactor evidence="16">
        <name>Ca(2+)</name>
        <dbReference type="ChEBI" id="CHEBI:29108"/>
    </cofactor>
    <cofactor evidence="16">
        <name>Mn(2+)</name>
        <dbReference type="ChEBI" id="CHEBI:29035"/>
    </cofactor>
    <cofactor evidence="16">
        <name>Co(2+)</name>
        <dbReference type="ChEBI" id="CHEBI:48828"/>
    </cofactor>
    <text evidence="16">Binds 1 Mg(2+) ion per subunit. Can also utilize other divalent metal cations, such as Ca(2+), Mn(2+) and Co(2+).</text>
</comment>
<evidence type="ECO:0000256" key="3">
    <source>
        <dbReference type="ARBA" id="ARBA00013152"/>
    </source>
</evidence>
<evidence type="ECO:0000256" key="11">
    <source>
        <dbReference type="PIRSR" id="PIRSR605478-1"/>
    </source>
</evidence>
<feature type="binding site" evidence="12">
    <location>
        <position position="490"/>
    </location>
    <ligand>
        <name>substrate</name>
    </ligand>
</feature>
<keyword evidence="4 16" id="KW-0808">Transferase</keyword>
<dbReference type="InterPro" id="IPR020826">
    <property type="entry name" value="Transketolase_BS"/>
</dbReference>
<keyword evidence="5 14" id="KW-0479">Metal-binding</keyword>
<dbReference type="Proteomes" id="UP000000270">
    <property type="component" value="Chromosome"/>
</dbReference>
<feature type="binding site" evidence="13">
    <location>
        <position position="187"/>
    </location>
    <ligand>
        <name>thiamine diphosphate</name>
        <dbReference type="ChEBI" id="CHEBI:58937"/>
    </ligand>
</feature>
<comment type="cofactor">
    <cofactor evidence="14">
        <name>Mg(2+)</name>
        <dbReference type="ChEBI" id="CHEBI:18420"/>
    </cofactor>
    <text evidence="14">Binds 1 Mg(2+) ion per subunit. Can also utilize other divalent metal cations, such as Ca(2+), Mn(2+) and Co(2+).</text>
</comment>
<dbReference type="HOGENOM" id="CLU_009227_0_0_5"/>
<name>A8IM78_AZOC5</name>
<feature type="binding site" evidence="12">
    <location>
        <position position="413"/>
    </location>
    <ligand>
        <name>substrate</name>
    </ligand>
</feature>
<dbReference type="EMBL" id="AP009384">
    <property type="protein sequence ID" value="BAF86502.1"/>
    <property type="molecule type" value="Genomic_DNA"/>
</dbReference>
<feature type="binding site" evidence="13">
    <location>
        <position position="216"/>
    </location>
    <ligand>
        <name>thiamine diphosphate</name>
        <dbReference type="ChEBI" id="CHEBI:58937"/>
    </ligand>
</feature>
<evidence type="ECO:0000313" key="18">
    <source>
        <dbReference type="EMBL" id="BAF86502.1"/>
    </source>
</evidence>
<sequence>MARWYQCRREVNPPPDRSLKWRAARRRPLFMSSRELHNRLANAIRFLAIDAVEAANSGHPGLPMGAADMATVLFTEKLKFDATAPKWPDRDRFILSAGHGSMLLYGLLHLLGYDAVSMDEIRRFRQLGSLTPGHPENFVTPGIETTTGPLGQGISTAVGFAMAERLMAARFGSEIVDHRTVVIASDGDLMEGISQEAIDIAGHLKLAKLTVLWDDNRISIDGPTSISVSTDQQARFAASGWNTLAVDGHDPVALLAALNTAYASEKPTLIACRTTIGFGSPAKAGSEKVHGSPLGAAEIEATRKALGWEAGPFEIPADALDAWRAAGRKGAEARAAWQARFDALPEATRAEFNRRMAGELPVAALKEAIAAVKAKAVADGGAVATRKSSEIVLDTLTKAVPEMLGGSADLTGSNNTRAKGQKSVTPTDFSGDFVHWGVREHGMAAAMNGIALHGGFIPYSGTFLAFADYSRPAIRLAALMGERVIHVLTHDSIGLGEDGPTHQPVEHLAALRAIPNTLVLRPADTVETAECWQIALEAKDRPSCLILSRQNLPLLRKDADGENKSAGGAYELLAASGEAQVSLFATGSELSLAVEARALLESEGVPTRVVSVPSFELFLARPLAERRAVIGKAPAKVGIEAAIRMGWDSIIGSDAAFVGMTSFGASAPAKELYKHFGITPQAVVAAALEQLRQS</sequence>
<reference evidence="18 19" key="1">
    <citation type="journal article" date="2007" name="Appl. Environ. Microbiol.">
        <title>Rhizobial factors required for stem nodule maturation and maintenance in Sesbania rostrata-Azorhizobium caulinodans ORS571 symbiosis.</title>
        <authorList>
            <person name="Suzuki S."/>
            <person name="Aono T."/>
            <person name="Lee KB."/>
            <person name="Suzuki T."/>
            <person name="Liu CT."/>
            <person name="Miwa H."/>
            <person name="Wakao S."/>
            <person name="Iki T."/>
            <person name="Oyaizu H."/>
        </authorList>
    </citation>
    <scope>NUCLEOTIDE SEQUENCE [LARGE SCALE GENOMIC DNA]</scope>
    <source>
        <strain evidence="19">ATCC 43989 / DSM 5975 / JCM 20966 / LMG 6465 / NBRC 14845 / NCIMB 13405 / ORS 571</strain>
    </source>
</reference>
<reference evidence="18 19" key="3">
    <citation type="journal article" date="2008" name="BMC Genomics">
        <title>The genome of the versatile nitrogen fixer Azorhizobium caulinodans ORS571.</title>
        <authorList>
            <person name="Lee KB."/>
            <person name="Backer P.D."/>
            <person name="Aono T."/>
            <person name="Liu CT."/>
            <person name="Suzuki S."/>
            <person name="Suzuki T."/>
            <person name="Kaneko T."/>
            <person name="Yamada M."/>
            <person name="Tabata S."/>
            <person name="Kupfer D.M."/>
            <person name="Najar F.Z."/>
            <person name="Wiley G.B."/>
            <person name="Roe B."/>
            <person name="Binnewies T.T."/>
            <person name="Ussery D.W."/>
            <person name="D'Haeze W."/>
            <person name="Herder J.D."/>
            <person name="Gevers D."/>
            <person name="Vereecke D."/>
            <person name="Holsters M."/>
            <person name="Oyaizu H."/>
        </authorList>
    </citation>
    <scope>NUCLEOTIDE SEQUENCE [LARGE SCALE GENOMIC DNA]</scope>
    <source>
        <strain evidence="19">ATCC 43989 / DSM 5975 / JCM 20966 / LMG 6465 / NBRC 14845 / NCIMB 13405 / ORS 571</strain>
    </source>
</reference>
<dbReference type="Pfam" id="PF02779">
    <property type="entry name" value="Transket_pyr"/>
    <property type="match status" value="1"/>
</dbReference>
<comment type="cofactor">
    <cofactor evidence="13">
        <name>thiamine diphosphate</name>
        <dbReference type="ChEBI" id="CHEBI:58937"/>
    </cofactor>
    <text evidence="13">Binds 1 thiamine pyrophosphate per subunit. During the reaction, the substrate forms a covalent intermediate with the cofactor.</text>
</comment>
<dbReference type="FunFam" id="3.40.50.970:FF:000004">
    <property type="entry name" value="Transketolase"/>
    <property type="match status" value="1"/>
</dbReference>
<reference evidence="18 19" key="5">
    <citation type="journal article" date="2010" name="Appl. Environ. Microbiol.">
        <title>phrR-like gene praR of Azorhizobium caulinodans ORS571 is essential for symbiosis with Sesbania rostrata and is involved in expression of reb genes.</title>
        <authorList>
            <person name="Akiba N."/>
            <person name="Aono T."/>
            <person name="Toyazaki H."/>
            <person name="Sato S."/>
            <person name="Oyaizu H."/>
        </authorList>
    </citation>
    <scope>NUCLEOTIDE SEQUENCE [LARGE SCALE GENOMIC DNA]</scope>
    <source>
        <strain evidence="19">ATCC 43989 / DSM 5975 / JCM 20966 / LMG 6465 / NBRC 14845 / NCIMB 13405 / ORS 571</strain>
    </source>
</reference>
<feature type="binding site" evidence="12">
    <location>
        <position position="59"/>
    </location>
    <ligand>
        <name>substrate</name>
    </ligand>
</feature>
<dbReference type="PANTHER" id="PTHR43522">
    <property type="entry name" value="TRANSKETOLASE"/>
    <property type="match status" value="1"/>
</dbReference>
<evidence type="ECO:0000256" key="15">
    <source>
        <dbReference type="PIRSR" id="PIRSR605478-5"/>
    </source>
</evidence>
<comment type="similarity">
    <text evidence="1 16">Belongs to the transketolase family.</text>
</comment>
<keyword evidence="7 14" id="KW-0460">Magnesium</keyword>
<feature type="binding site" evidence="13">
    <location>
        <position position="466"/>
    </location>
    <ligand>
        <name>thiamine diphosphate</name>
        <dbReference type="ChEBI" id="CHEBI:58937"/>
    </ligand>
</feature>
<dbReference type="PANTHER" id="PTHR43522:SF2">
    <property type="entry name" value="TRANSKETOLASE 1-RELATED"/>
    <property type="match status" value="1"/>
</dbReference>
<reference evidence="19" key="2">
    <citation type="submission" date="2007-04" db="EMBL/GenBank/DDBJ databases">
        <title>Complete genome sequence of the nitrogen-fixing bacterium Azorhizobium caulinodans ORS571.</title>
        <authorList>
            <person name="Lee K.B."/>
            <person name="Backer P.D."/>
            <person name="Aono T."/>
            <person name="Liu C.T."/>
            <person name="Suzuki S."/>
            <person name="Suzuki T."/>
            <person name="Kaneko T."/>
            <person name="Yamada M."/>
            <person name="Tabata S."/>
            <person name="Kupfer D.M."/>
            <person name="Najar F.Z."/>
            <person name="Wiley G.B."/>
            <person name="Roe B."/>
            <person name="Binnewies T."/>
            <person name="Ussery D."/>
            <person name="Vereecke D."/>
            <person name="Gevers D."/>
            <person name="Holsters M."/>
            <person name="Oyaizu H."/>
        </authorList>
    </citation>
    <scope>NUCLEOTIDE SEQUENCE [LARGE SCALE GENOMIC DNA]</scope>
    <source>
        <strain evidence="19">ATCC 43989 / DSM 5975 / JCM 20966 / LMG 6465 / NBRC 14845 / NCIMB 13405 / ORS 571</strain>
    </source>
</reference>
<dbReference type="CDD" id="cd02012">
    <property type="entry name" value="TPP_TK"/>
    <property type="match status" value="1"/>
</dbReference>
<feature type="binding site" evidence="13">
    <location>
        <position position="290"/>
    </location>
    <ligand>
        <name>thiamine diphosphate</name>
        <dbReference type="ChEBI" id="CHEBI:58937"/>
    </ligand>
</feature>
<dbReference type="InterPro" id="IPR033247">
    <property type="entry name" value="Transketolase_fam"/>
</dbReference>
<gene>
    <name evidence="18" type="ordered locus">AZC_0504</name>
</gene>
<dbReference type="InterPro" id="IPR005478">
    <property type="entry name" value="Transketolase_bac-like"/>
</dbReference>
<dbReference type="SUPFAM" id="SSF52922">
    <property type="entry name" value="TK C-terminal domain-like"/>
    <property type="match status" value="1"/>
</dbReference>
<feature type="binding site" evidence="12">
    <location>
        <position position="502"/>
    </location>
    <ligand>
        <name>substrate</name>
    </ligand>
</feature>
<dbReference type="eggNOG" id="COG0021">
    <property type="taxonomic scope" value="Bacteria"/>
</dbReference>
<dbReference type="Gene3D" id="3.40.50.970">
    <property type="match status" value="2"/>
</dbReference>
<feature type="binding site" evidence="14">
    <location>
        <position position="186"/>
    </location>
    <ligand>
        <name>Mg(2+)</name>
        <dbReference type="ChEBI" id="CHEBI:18420"/>
    </ligand>
</feature>
<evidence type="ECO:0000313" key="19">
    <source>
        <dbReference type="Proteomes" id="UP000000270"/>
    </source>
</evidence>
<evidence type="ECO:0000256" key="1">
    <source>
        <dbReference type="ARBA" id="ARBA00007131"/>
    </source>
</evidence>
<feature type="binding site" evidence="12">
    <location>
        <position position="549"/>
    </location>
    <ligand>
        <name>substrate</name>
    </ligand>
</feature>
<dbReference type="SUPFAM" id="SSF52518">
    <property type="entry name" value="Thiamin diphosphate-binding fold (THDP-binding)"/>
    <property type="match status" value="2"/>
</dbReference>
<feature type="site" description="Important for catalytic activity" evidence="15">
    <location>
        <position position="59"/>
    </location>
</feature>
<dbReference type="NCBIfam" id="TIGR00232">
    <property type="entry name" value="tktlase_bact"/>
    <property type="match status" value="1"/>
</dbReference>
<evidence type="ECO:0000256" key="14">
    <source>
        <dbReference type="PIRSR" id="PIRSR605478-4"/>
    </source>
</evidence>
<feature type="binding site" evidence="12">
    <location>
        <position position="386"/>
    </location>
    <ligand>
        <name>substrate</name>
    </ligand>
</feature>
<feature type="binding site" evidence="12">
    <location>
        <position position="498"/>
    </location>
    <ligand>
        <name>substrate</name>
    </ligand>
</feature>
<feature type="binding site" evidence="12">
    <location>
        <position position="290"/>
    </location>
    <ligand>
        <name>substrate</name>
    </ligand>
</feature>
<dbReference type="FunFam" id="3.40.50.970:FF:000003">
    <property type="entry name" value="Transketolase"/>
    <property type="match status" value="1"/>
</dbReference>
<dbReference type="CDD" id="cd07033">
    <property type="entry name" value="TPP_PYR_DXS_TK_like"/>
    <property type="match status" value="1"/>
</dbReference>
<dbReference type="SMART" id="SM00861">
    <property type="entry name" value="Transket_pyr"/>
    <property type="match status" value="1"/>
</dbReference>
<evidence type="ECO:0000256" key="13">
    <source>
        <dbReference type="PIRSR" id="PIRSR605478-3"/>
    </source>
</evidence>
<evidence type="ECO:0000256" key="5">
    <source>
        <dbReference type="ARBA" id="ARBA00022723"/>
    </source>
</evidence>
<evidence type="ECO:0000256" key="6">
    <source>
        <dbReference type="ARBA" id="ARBA00022837"/>
    </source>
</evidence>
<dbReference type="GO" id="GO:0004802">
    <property type="term" value="F:transketolase activity"/>
    <property type="evidence" value="ECO:0007669"/>
    <property type="project" value="UniProtKB-UniRule"/>
</dbReference>
<evidence type="ECO:0000256" key="7">
    <source>
        <dbReference type="ARBA" id="ARBA00022842"/>
    </source>
</evidence>
<evidence type="ECO:0000256" key="10">
    <source>
        <dbReference type="NCBIfam" id="TIGR00232"/>
    </source>
</evidence>
<organism evidence="18 19">
    <name type="scientific">Azorhizobium caulinodans (strain ATCC 43989 / DSM 5975 / JCM 20966 / LMG 6465 / NBRC 14845 / NCIMB 13405 / ORS 571)</name>
    <dbReference type="NCBI Taxonomy" id="438753"/>
    <lineage>
        <taxon>Bacteria</taxon>
        <taxon>Pseudomonadati</taxon>
        <taxon>Pseudomonadota</taxon>
        <taxon>Alphaproteobacteria</taxon>
        <taxon>Hyphomicrobiales</taxon>
        <taxon>Xanthobacteraceae</taxon>
        <taxon>Azorhizobium</taxon>
    </lineage>
</organism>
<dbReference type="InterPro" id="IPR009014">
    <property type="entry name" value="Transketo_C/PFOR_II"/>
</dbReference>
<feature type="binding site" evidence="14">
    <location>
        <position position="218"/>
    </location>
    <ligand>
        <name>Mg(2+)</name>
        <dbReference type="ChEBI" id="CHEBI:18420"/>
    </ligand>
</feature>
<feature type="binding site" evidence="13">
    <location>
        <position position="99"/>
    </location>
    <ligand>
        <name>thiamine diphosphate</name>
        <dbReference type="ChEBI" id="CHEBI:58937"/>
    </ligand>
</feature>
<evidence type="ECO:0000256" key="2">
    <source>
        <dbReference type="ARBA" id="ARBA00011738"/>
    </source>
</evidence>
<dbReference type="GO" id="GO:0005829">
    <property type="term" value="C:cytosol"/>
    <property type="evidence" value="ECO:0007669"/>
    <property type="project" value="TreeGrafter"/>
</dbReference>
<dbReference type="InterPro" id="IPR029061">
    <property type="entry name" value="THDP-binding"/>
</dbReference>
<dbReference type="GO" id="GO:0046872">
    <property type="term" value="F:metal ion binding"/>
    <property type="evidence" value="ECO:0007669"/>
    <property type="project" value="UniProtKB-KW"/>
</dbReference>
<dbReference type="InterPro" id="IPR005475">
    <property type="entry name" value="Transketolase-like_Pyr-bd"/>
</dbReference>
<evidence type="ECO:0000256" key="4">
    <source>
        <dbReference type="ARBA" id="ARBA00022679"/>
    </source>
</evidence>
<dbReference type="STRING" id="438753.AZC_0504"/>
<feature type="domain" description="Transketolase-like pyrimidine-binding" evidence="17">
    <location>
        <begin position="383"/>
        <end position="554"/>
    </location>
</feature>
<dbReference type="Pfam" id="PF00456">
    <property type="entry name" value="Transketolase_N"/>
    <property type="match status" value="1"/>
</dbReference>
<dbReference type="InterPro" id="IPR055152">
    <property type="entry name" value="Transketolase-like_C_2"/>
</dbReference>
<evidence type="ECO:0000256" key="16">
    <source>
        <dbReference type="RuleBase" id="RU004996"/>
    </source>
</evidence>
<keyword evidence="8 13" id="KW-0786">Thiamine pyrophosphate</keyword>
<comment type="function">
    <text evidence="16">Catalyzes the transfer of a two-carbon ketol group from a ketose donor to an aldose acceptor, via a covalent intermediate with the cofactor thiamine pyrophosphate.</text>
</comment>
<feature type="binding site" evidence="13">
    <location>
        <begin position="148"/>
        <end position="150"/>
    </location>
    <ligand>
        <name>thiamine diphosphate</name>
        <dbReference type="ChEBI" id="CHEBI:58937"/>
    </ligand>
</feature>
<evidence type="ECO:0000256" key="12">
    <source>
        <dbReference type="PIRSR" id="PIRSR605478-2"/>
    </source>
</evidence>
<feature type="active site" description="Proton donor" evidence="11">
    <location>
        <position position="440"/>
    </location>
</feature>
<keyword evidence="19" id="KW-1185">Reference proteome</keyword>
<dbReference type="EC" id="2.2.1.1" evidence="3 10"/>
<dbReference type="InterPro" id="IPR049557">
    <property type="entry name" value="Transketolase_CS"/>
</dbReference>
<proteinExistence type="inferred from homology"/>
<dbReference type="KEGG" id="azc:AZC_0504"/>
<reference evidence="18 19" key="4">
    <citation type="journal article" date="2009" name="Appl. Environ. Microbiol.">
        <title>Comparative genome-wide transcriptional profiling of Azorhizobium caulinodans ORS571 grown under free-living and symbiotic conditions.</title>
        <authorList>
            <person name="Tsukada S."/>
            <person name="Aono T."/>
            <person name="Akiba N."/>
            <person name="Lee KB."/>
            <person name="Liu CT."/>
            <person name="Toyazaki H."/>
            <person name="Oyaizu H."/>
        </authorList>
    </citation>
    <scope>NUCLEOTIDE SEQUENCE [LARGE SCALE GENOMIC DNA]</scope>
    <source>
        <strain evidence="19">ATCC 43989 / DSM 5975 / JCM 20966 / LMG 6465 / NBRC 14845 / NCIMB 13405 / ORS 571</strain>
    </source>
</reference>
<dbReference type="GO" id="GO:0006098">
    <property type="term" value="P:pentose-phosphate shunt"/>
    <property type="evidence" value="ECO:0007669"/>
    <property type="project" value="TreeGrafter"/>
</dbReference>
<protein>
    <recommendedName>
        <fullName evidence="3 10">Transketolase</fullName>
        <ecNumber evidence="3 10">2.2.1.1</ecNumber>
    </recommendedName>
</protein>
<keyword evidence="6 16" id="KW-0106">Calcium</keyword>
<comment type="subunit">
    <text evidence="2 16">Homodimer.</text>
</comment>
<dbReference type="Pfam" id="PF22613">
    <property type="entry name" value="Transketolase_C_1"/>
    <property type="match status" value="1"/>
</dbReference>
<accession>A8IM78</accession>
<dbReference type="Gene3D" id="3.40.50.920">
    <property type="match status" value="1"/>
</dbReference>
<dbReference type="PROSITE" id="PS00801">
    <property type="entry name" value="TRANSKETOLASE_1"/>
    <property type="match status" value="1"/>
</dbReference>
<feature type="binding site" evidence="14">
    <location>
        <position position="216"/>
    </location>
    <ligand>
        <name>Mg(2+)</name>
        <dbReference type="ChEBI" id="CHEBI:18420"/>
    </ligand>
</feature>
<comment type="catalytic activity">
    <reaction evidence="9 16">
        <text>D-sedoheptulose 7-phosphate + D-glyceraldehyde 3-phosphate = aldehydo-D-ribose 5-phosphate + D-xylulose 5-phosphate</text>
        <dbReference type="Rhea" id="RHEA:10508"/>
        <dbReference type="ChEBI" id="CHEBI:57483"/>
        <dbReference type="ChEBI" id="CHEBI:57737"/>
        <dbReference type="ChEBI" id="CHEBI:58273"/>
        <dbReference type="ChEBI" id="CHEBI:59776"/>
        <dbReference type="EC" id="2.2.1.1"/>
    </reaction>
</comment>
<evidence type="ECO:0000256" key="9">
    <source>
        <dbReference type="ARBA" id="ARBA00049473"/>
    </source>
</evidence>
<evidence type="ECO:0000256" key="8">
    <source>
        <dbReference type="ARBA" id="ARBA00023052"/>
    </source>
</evidence>
<evidence type="ECO:0000259" key="17">
    <source>
        <dbReference type="SMART" id="SM00861"/>
    </source>
</evidence>
<dbReference type="PROSITE" id="PS00802">
    <property type="entry name" value="TRANSKETOLASE_2"/>
    <property type="match status" value="1"/>
</dbReference>